<dbReference type="EMBL" id="JBHUCO010000037">
    <property type="protein sequence ID" value="MFD1521497.1"/>
    <property type="molecule type" value="Genomic_DNA"/>
</dbReference>
<reference evidence="3" key="1">
    <citation type="journal article" date="2019" name="Int. J. Syst. Evol. Microbiol.">
        <title>The Global Catalogue of Microorganisms (GCM) 10K type strain sequencing project: providing services to taxonomists for standard genome sequencing and annotation.</title>
        <authorList>
            <consortium name="The Broad Institute Genomics Platform"/>
            <consortium name="The Broad Institute Genome Sequencing Center for Infectious Disease"/>
            <person name="Wu L."/>
            <person name="Ma J."/>
        </authorList>
    </citation>
    <scope>NUCLEOTIDE SEQUENCE [LARGE SCALE GENOMIC DNA]</scope>
    <source>
        <strain evidence="3">CCM 7043</strain>
    </source>
</reference>
<dbReference type="InterPro" id="IPR042070">
    <property type="entry name" value="PucR_C-HTH_sf"/>
</dbReference>
<evidence type="ECO:0000259" key="1">
    <source>
        <dbReference type="Pfam" id="PF13556"/>
    </source>
</evidence>
<dbReference type="Proteomes" id="UP001597114">
    <property type="component" value="Unassembled WGS sequence"/>
</dbReference>
<proteinExistence type="predicted"/>
<dbReference type="PANTHER" id="PTHR33744">
    <property type="entry name" value="CARBOHYDRATE DIACID REGULATOR"/>
    <property type="match status" value="1"/>
</dbReference>
<evidence type="ECO:0000313" key="3">
    <source>
        <dbReference type="Proteomes" id="UP001597114"/>
    </source>
</evidence>
<sequence length="92" mass="9854">ADTADELVRAELAGLSLAPVRERDRLVETVLAYAATGSVADVAARLYCHRNTVRSRLQRFAELTGRDVTVPTDAAVVLLAIQASGDHGRRPA</sequence>
<dbReference type="Pfam" id="PF13556">
    <property type="entry name" value="HTH_30"/>
    <property type="match status" value="1"/>
</dbReference>
<protein>
    <submittedName>
        <fullName evidence="2">Helix-turn-helix domain-containing protein</fullName>
    </submittedName>
</protein>
<keyword evidence="3" id="KW-1185">Reference proteome</keyword>
<gene>
    <name evidence="2" type="ORF">ACFSJD_28640</name>
</gene>
<dbReference type="Gene3D" id="1.10.10.2840">
    <property type="entry name" value="PucR C-terminal helix-turn-helix domain"/>
    <property type="match status" value="1"/>
</dbReference>
<name>A0ABW4F2E5_9PSEU</name>
<dbReference type="InterPro" id="IPR051448">
    <property type="entry name" value="CdaR-like_regulators"/>
</dbReference>
<feature type="domain" description="PucR C-terminal helix-turn-helix" evidence="1">
    <location>
        <begin position="26"/>
        <end position="83"/>
    </location>
</feature>
<dbReference type="InterPro" id="IPR025736">
    <property type="entry name" value="PucR_C-HTH_dom"/>
</dbReference>
<dbReference type="RefSeq" id="WP_379659262.1">
    <property type="nucleotide sequence ID" value="NZ_JBHUCO010000037.1"/>
</dbReference>
<evidence type="ECO:0000313" key="2">
    <source>
        <dbReference type="EMBL" id="MFD1521497.1"/>
    </source>
</evidence>
<accession>A0ABW4F2E5</accession>
<feature type="non-terminal residue" evidence="2">
    <location>
        <position position="1"/>
    </location>
</feature>
<comment type="caution">
    <text evidence="2">The sequence shown here is derived from an EMBL/GenBank/DDBJ whole genome shotgun (WGS) entry which is preliminary data.</text>
</comment>
<organism evidence="2 3">
    <name type="scientific">Pseudonocardia yunnanensis</name>
    <dbReference type="NCBI Taxonomy" id="58107"/>
    <lineage>
        <taxon>Bacteria</taxon>
        <taxon>Bacillati</taxon>
        <taxon>Actinomycetota</taxon>
        <taxon>Actinomycetes</taxon>
        <taxon>Pseudonocardiales</taxon>
        <taxon>Pseudonocardiaceae</taxon>
        <taxon>Pseudonocardia</taxon>
    </lineage>
</organism>